<evidence type="ECO:0000313" key="11">
    <source>
        <dbReference type="Proteomes" id="UP000179266"/>
    </source>
</evidence>
<dbReference type="InterPro" id="IPR053967">
    <property type="entry name" value="LlgE_F_G-like_D1"/>
</dbReference>
<proteinExistence type="inferred from homology"/>
<dbReference type="Gene3D" id="2.60.98.20">
    <property type="entry name" value="Flagellar hook protein FlgE"/>
    <property type="match status" value="1"/>
</dbReference>
<dbReference type="InterPro" id="IPR020013">
    <property type="entry name" value="Flagellar_FlgE/F/G"/>
</dbReference>
<feature type="domain" description="Flagellar hook protein FlgE/F/G-like D1" evidence="9">
    <location>
        <begin position="88"/>
        <end position="154"/>
    </location>
</feature>
<evidence type="ECO:0000256" key="2">
    <source>
        <dbReference type="ARBA" id="ARBA00009677"/>
    </source>
</evidence>
<evidence type="ECO:0000259" key="8">
    <source>
        <dbReference type="Pfam" id="PF07559"/>
    </source>
</evidence>
<dbReference type="Pfam" id="PF06429">
    <property type="entry name" value="Flg_bbr_C"/>
    <property type="match status" value="1"/>
</dbReference>
<dbReference type="AlphaFoldDB" id="A0A1F7RSR9"/>
<dbReference type="PANTHER" id="PTHR30435">
    <property type="entry name" value="FLAGELLAR PROTEIN"/>
    <property type="match status" value="1"/>
</dbReference>
<protein>
    <recommendedName>
        <fullName evidence="3 5">Flagellar hook protein FlgE</fullName>
    </recommendedName>
</protein>
<dbReference type="Pfam" id="PF22692">
    <property type="entry name" value="LlgE_F_G_D1"/>
    <property type="match status" value="1"/>
</dbReference>
<evidence type="ECO:0000256" key="5">
    <source>
        <dbReference type="RuleBase" id="RU362116"/>
    </source>
</evidence>
<dbReference type="GO" id="GO:0009424">
    <property type="term" value="C:bacterial-type flagellum hook"/>
    <property type="evidence" value="ECO:0007669"/>
    <property type="project" value="TreeGrafter"/>
</dbReference>
<sequence length="417" mass="43487">MLNSFYSGLTGLNSYSSSMSIIGNNLANINTIGYKTNTANFQDLLSQMRSTDGTGNPMQVGLGVSIGSIEANFSQGSLQSTSEATNAAIQGAGFFILTNETGQDRYYSRAGNFTFDAQGYLVHPNGGYVAGWTQRDANNEIDTSTAIGRIKIPMGSTIEPKASNLVSIISNLDANAAVDDLYSTSITVHDSLGAAHIVTFNFKNTGPGAWDYDITASGDESTGGTPGTPFSLTTGSLSFDADGKLTAPAANPVFTTPTWVNGANTQEITWSLYSDDGSANLTGYASASTTSFASQNGFTSGTLSSVIIGPDGTIQGLFNNGETLSMAKLAIANFNNPKGLIKSGSNNYIRGNAGEPAIGEAESGGRGGITGGALEMSNVDLAAEFTSMIVSERGYQANSRIITTSDEMMQEVLQLKR</sequence>
<dbReference type="Pfam" id="PF00460">
    <property type="entry name" value="Flg_bb_rod"/>
    <property type="match status" value="1"/>
</dbReference>
<reference evidence="10 11" key="1">
    <citation type="journal article" date="2016" name="Nat. Commun.">
        <title>Thousands of microbial genomes shed light on interconnected biogeochemical processes in an aquifer system.</title>
        <authorList>
            <person name="Anantharaman K."/>
            <person name="Brown C.T."/>
            <person name="Hug L.A."/>
            <person name="Sharon I."/>
            <person name="Castelle C.J."/>
            <person name="Probst A.J."/>
            <person name="Thomas B.C."/>
            <person name="Singh A."/>
            <person name="Wilkins M.J."/>
            <person name="Karaoz U."/>
            <person name="Brodie E.L."/>
            <person name="Williams K.H."/>
            <person name="Hubbard S.S."/>
            <person name="Banfield J.F."/>
        </authorList>
    </citation>
    <scope>NUCLEOTIDE SEQUENCE [LARGE SCALE GENOMIC DNA]</scope>
</reference>
<dbReference type="InterPro" id="IPR010930">
    <property type="entry name" value="Flg_bb/hook_C_dom"/>
</dbReference>
<feature type="domain" description="Flagellar hook protein FlgE D2" evidence="8">
    <location>
        <begin position="181"/>
        <end position="298"/>
    </location>
</feature>
<accession>A0A1F7RSR9</accession>
<evidence type="ECO:0000313" key="10">
    <source>
        <dbReference type="EMBL" id="OGL44410.1"/>
    </source>
</evidence>
<comment type="caution">
    <text evidence="10">The sequence shown here is derived from an EMBL/GenBank/DDBJ whole genome shotgun (WGS) entry which is preliminary data.</text>
</comment>
<feature type="domain" description="Flagellar basal body rod protein N-terminal" evidence="6">
    <location>
        <begin position="5"/>
        <end position="35"/>
    </location>
</feature>
<dbReference type="GO" id="GO:0009425">
    <property type="term" value="C:bacterial-type flagellum basal body"/>
    <property type="evidence" value="ECO:0007669"/>
    <property type="project" value="UniProtKB-SubCell"/>
</dbReference>
<dbReference type="Pfam" id="PF07559">
    <property type="entry name" value="FlgE_D2"/>
    <property type="match status" value="1"/>
</dbReference>
<dbReference type="InterPro" id="IPR037925">
    <property type="entry name" value="FlgE/F/G-like"/>
</dbReference>
<dbReference type="InterPro" id="IPR011491">
    <property type="entry name" value="FlgE_D2"/>
</dbReference>
<organism evidence="10 11">
    <name type="scientific">Candidatus Schekmanbacteria bacterium RBG_13_48_7</name>
    <dbReference type="NCBI Taxonomy" id="1817878"/>
    <lineage>
        <taxon>Bacteria</taxon>
        <taxon>Candidatus Schekmaniibacteriota</taxon>
    </lineage>
</organism>
<dbReference type="InterPro" id="IPR019776">
    <property type="entry name" value="Flagellar_basal_body_rod_CS"/>
</dbReference>
<dbReference type="PANTHER" id="PTHR30435:SF1">
    <property type="entry name" value="FLAGELLAR HOOK PROTEIN FLGE"/>
    <property type="match status" value="1"/>
</dbReference>
<dbReference type="GO" id="GO:0071978">
    <property type="term" value="P:bacterial-type flagellum-dependent swarming motility"/>
    <property type="evidence" value="ECO:0007669"/>
    <property type="project" value="TreeGrafter"/>
</dbReference>
<dbReference type="GO" id="GO:0005829">
    <property type="term" value="C:cytosol"/>
    <property type="evidence" value="ECO:0007669"/>
    <property type="project" value="TreeGrafter"/>
</dbReference>
<evidence type="ECO:0000259" key="7">
    <source>
        <dbReference type="Pfam" id="PF06429"/>
    </source>
</evidence>
<feature type="domain" description="Flagellar basal-body/hook protein C-terminal" evidence="7">
    <location>
        <begin position="372"/>
        <end position="415"/>
    </location>
</feature>
<evidence type="ECO:0000259" key="6">
    <source>
        <dbReference type="Pfam" id="PF00460"/>
    </source>
</evidence>
<dbReference type="InterPro" id="IPR001444">
    <property type="entry name" value="Flag_bb_rod_N"/>
</dbReference>
<evidence type="ECO:0000259" key="9">
    <source>
        <dbReference type="Pfam" id="PF22692"/>
    </source>
</evidence>
<dbReference type="InterPro" id="IPR037058">
    <property type="entry name" value="Falgellar_hook_FlgE_sf"/>
</dbReference>
<gene>
    <name evidence="10" type="ORF">A2161_04365</name>
</gene>
<dbReference type="EMBL" id="MGDD01000225">
    <property type="protein sequence ID" value="OGL44410.1"/>
    <property type="molecule type" value="Genomic_DNA"/>
</dbReference>
<comment type="similarity">
    <text evidence="2 5">Belongs to the flagella basal body rod proteins family.</text>
</comment>
<comment type="subcellular location">
    <subcellularLocation>
        <location evidence="1 5">Bacterial flagellum basal body</location>
    </subcellularLocation>
</comment>
<comment type="function">
    <text evidence="5">A flexible structure which links the flagellar filament to the drive apparatus in the basal body.</text>
</comment>
<evidence type="ECO:0000256" key="3">
    <source>
        <dbReference type="ARBA" id="ARBA00019015"/>
    </source>
</evidence>
<evidence type="ECO:0000256" key="4">
    <source>
        <dbReference type="ARBA" id="ARBA00023143"/>
    </source>
</evidence>
<dbReference type="Proteomes" id="UP000179266">
    <property type="component" value="Unassembled WGS sequence"/>
</dbReference>
<dbReference type="SUPFAM" id="SSF117143">
    <property type="entry name" value="Flagellar hook protein flgE"/>
    <property type="match status" value="1"/>
</dbReference>
<keyword evidence="4 5" id="KW-0975">Bacterial flagellum</keyword>
<evidence type="ECO:0000256" key="1">
    <source>
        <dbReference type="ARBA" id="ARBA00004117"/>
    </source>
</evidence>
<dbReference type="NCBIfam" id="TIGR03506">
    <property type="entry name" value="FlgEFG_subfam"/>
    <property type="match status" value="1"/>
</dbReference>
<dbReference type="PROSITE" id="PS00588">
    <property type="entry name" value="FLAGELLA_BB_ROD"/>
    <property type="match status" value="1"/>
</dbReference>
<name>A0A1F7RSR9_9BACT</name>